<dbReference type="Pfam" id="PF07691">
    <property type="entry name" value="PA14"/>
    <property type="match status" value="1"/>
</dbReference>
<dbReference type="Pfam" id="PF18962">
    <property type="entry name" value="Por_Secre_tail"/>
    <property type="match status" value="1"/>
</dbReference>
<accession>A0AAN4W223</accession>
<keyword evidence="5" id="KW-1185">Reference proteome</keyword>
<feature type="domain" description="PA14" evidence="3">
    <location>
        <begin position="369"/>
        <end position="514"/>
    </location>
</feature>
<dbReference type="RefSeq" id="WP_338239415.1">
    <property type="nucleotide sequence ID" value="NZ_BQKE01000005.1"/>
</dbReference>
<feature type="domain" description="Fibronectin type-III" evidence="2">
    <location>
        <begin position="177"/>
        <end position="262"/>
    </location>
</feature>
<dbReference type="EMBL" id="BQKE01000005">
    <property type="protein sequence ID" value="GJM64349.1"/>
    <property type="molecule type" value="Genomic_DNA"/>
</dbReference>
<dbReference type="SMART" id="SM00060">
    <property type="entry name" value="FN3"/>
    <property type="match status" value="3"/>
</dbReference>
<dbReference type="InterPro" id="IPR026444">
    <property type="entry name" value="Secre_tail"/>
</dbReference>
<dbReference type="InterPro" id="IPR037524">
    <property type="entry name" value="PA14/GLEYA"/>
</dbReference>
<name>A0AAN4W223_9BACT</name>
<dbReference type="InterPro" id="IPR050991">
    <property type="entry name" value="ECM_Regulatory_Proteins"/>
</dbReference>
<dbReference type="Gene3D" id="2.60.120.1560">
    <property type="match status" value="1"/>
</dbReference>
<organism evidence="4 5">
    <name type="scientific">Persicobacter diffluens</name>
    <dbReference type="NCBI Taxonomy" id="981"/>
    <lineage>
        <taxon>Bacteria</taxon>
        <taxon>Pseudomonadati</taxon>
        <taxon>Bacteroidota</taxon>
        <taxon>Cytophagia</taxon>
        <taxon>Cytophagales</taxon>
        <taxon>Persicobacteraceae</taxon>
        <taxon>Persicobacter</taxon>
    </lineage>
</organism>
<dbReference type="PROSITE" id="PS51820">
    <property type="entry name" value="PA14"/>
    <property type="match status" value="1"/>
</dbReference>
<proteinExistence type="predicted"/>
<sequence>MKRYLLFFLVFLSSTINLRAREALIPFSEEGGYSYFRVTVLEAVGDLDPNIAQLEWRADGQSYPIADYLVNATVSPDNAGAAYDKNPNSLWGQINSLPASITLAIPEEIRPDELLITPAYEGRTMASFIIEASADNALWVEALAVSGLKESDWTRGVPKSFTFELGPPPVDEDAPTAPTQLMANYLTANGFLLSWEASTDNVGVVAYDIFQDNVKIGSTAGLSFQVEHLTEFTSYSFYVTASDAAGNISDNSQVLEVTTPKYVPLFALNSTLSHQQIIVGDLPMDLPLSLSATIADAEIATISSIDHQDGDGFAVLNLAVNGQVGETDITLSVSSGAYSEEVDLKIQVKDYDRKGWHFGLYDVEFWKEEKPDASTISAYQDIIDQSRMPYDELDWDNIPLTVGIIAGKTKKDYFTSSISGYIKPPKTGNYRFHFQAHEPGAIYFSNTAEIQKETILLYDKWDQDSPTSDEIYLEEGKVYGVYGVHHQILGPLVFDLKWSNPEAGISEEYIPAAQVYHMWDDEAPAAPAALKANIVESYRASISWEAATDNQRVIGYKVYLNGIAEEGFVRKPEYQFEGLAADTQYSVVVQAFDEMGNLSLVSSTLQFNTFIEDHNPPSPPTSVDLLQASGVSMKIGWSGAHDAETAVVGYFVYVNDQLYSPDRITADSTVLTGLMPEHQYEVTIVAQDASGNLSVPSEAISFSTTVFDPDFIDFGDKVGKISLLPEAIAYNTGFGINPPYVKGEYTNSPRIQEVAKAMHPSLIRWGAIDANSISFAQAAGTGKTMTYGELAQLAIEANAAYAVVVGVADDTDYMTDSEATFTKLMDYLGGDETTQGGQLRIAEGFDDPFLPQLSQLVIELGNEVWGGNGHNSQIGRDYKVYREWCRDMANVIKSHPAFDPDKVLVVISGRYPDRASSYDVNRNALTGDGGEVDVLGVSGYLSGDFNYDNSLDFGETELKYYQNRYELMAKRFHGMIETLYFDMYRVGNKNIKPFYIYETNATTSVYNGRTGQALMIGDYMCNAARLGNIYPTLFHLTAGEWRITNPEDNYSPRPLYTLAKTLNEHSVGDILNSSLQTKNTLVNDEGIAFELDPVGHHFYKTEQGKYALVLFSRDFEHNYTLQLDIPSEILGGATAATVYELLAEDYSANAFEMNTSLLTLSDGAIIPLQANSVKIIEFEGEDFTFDRYDIGAFKFLRSNADLTLSTVNTTLIEDNKGKANLVFKGGPEDFIHDDNYEWMLVNEQDIEVEVETQGLGFEIQASGSCAGNGEIKIITTIEADGVAKSDELTIEIKNQGGNCGALAAGEAVPQFTVSPNPTTGVINVDTKGEDFIIRLFNTGGRLVHSGAYAGGQPVDIRHLPAGVYILNVLSEGQVAAKKIIKK</sequence>
<dbReference type="SUPFAM" id="SSF51445">
    <property type="entry name" value="(Trans)glycosidases"/>
    <property type="match status" value="1"/>
</dbReference>
<evidence type="ECO:0000259" key="2">
    <source>
        <dbReference type="PROSITE" id="PS50853"/>
    </source>
</evidence>
<feature type="domain" description="Fibronectin type-III" evidence="2">
    <location>
        <begin position="526"/>
        <end position="612"/>
    </location>
</feature>
<dbReference type="PROSITE" id="PS50853">
    <property type="entry name" value="FN3"/>
    <property type="match status" value="3"/>
</dbReference>
<dbReference type="NCBIfam" id="TIGR04183">
    <property type="entry name" value="Por_Secre_tail"/>
    <property type="match status" value="1"/>
</dbReference>
<dbReference type="Gene3D" id="3.20.20.80">
    <property type="entry name" value="Glycosidases"/>
    <property type="match status" value="1"/>
</dbReference>
<evidence type="ECO:0000313" key="5">
    <source>
        <dbReference type="Proteomes" id="UP001310022"/>
    </source>
</evidence>
<protein>
    <submittedName>
        <fullName evidence="4">Uncharacterized protein</fullName>
    </submittedName>
</protein>
<dbReference type="InterPro" id="IPR011658">
    <property type="entry name" value="PA14_dom"/>
</dbReference>
<dbReference type="Gene3D" id="2.60.40.10">
    <property type="entry name" value="Immunoglobulins"/>
    <property type="match status" value="3"/>
</dbReference>
<reference evidence="4 5" key="1">
    <citation type="submission" date="2021-12" db="EMBL/GenBank/DDBJ databases">
        <title>Genome sequencing of bacteria with rrn-lacking chromosome and rrn-plasmid.</title>
        <authorList>
            <person name="Anda M."/>
            <person name="Iwasaki W."/>
        </authorList>
    </citation>
    <scope>NUCLEOTIDE SEQUENCE [LARGE SCALE GENOMIC DNA]</scope>
    <source>
        <strain evidence="4 5">NBRC 15940</strain>
    </source>
</reference>
<dbReference type="InterPro" id="IPR036116">
    <property type="entry name" value="FN3_sf"/>
</dbReference>
<dbReference type="Pfam" id="PF00041">
    <property type="entry name" value="fn3"/>
    <property type="match status" value="2"/>
</dbReference>
<keyword evidence="1" id="KW-0677">Repeat</keyword>
<dbReference type="PANTHER" id="PTHR46708:SF2">
    <property type="entry name" value="FIBRONECTIN TYPE-III DOMAIN-CONTAINING PROTEIN"/>
    <property type="match status" value="1"/>
</dbReference>
<evidence type="ECO:0000256" key="1">
    <source>
        <dbReference type="ARBA" id="ARBA00022737"/>
    </source>
</evidence>
<dbReference type="InterPro" id="IPR013783">
    <property type="entry name" value="Ig-like_fold"/>
</dbReference>
<comment type="caution">
    <text evidence="4">The sequence shown here is derived from an EMBL/GenBank/DDBJ whole genome shotgun (WGS) entry which is preliminary data.</text>
</comment>
<gene>
    <name evidence="4" type="ORF">PEDI_49010</name>
</gene>
<evidence type="ECO:0000259" key="3">
    <source>
        <dbReference type="PROSITE" id="PS51820"/>
    </source>
</evidence>
<dbReference type="SUPFAM" id="SSF49265">
    <property type="entry name" value="Fibronectin type III"/>
    <property type="match status" value="2"/>
</dbReference>
<dbReference type="CDD" id="cd00063">
    <property type="entry name" value="FN3"/>
    <property type="match status" value="3"/>
</dbReference>
<evidence type="ECO:0000313" key="4">
    <source>
        <dbReference type="EMBL" id="GJM64349.1"/>
    </source>
</evidence>
<feature type="domain" description="Fibronectin type-III" evidence="2">
    <location>
        <begin position="616"/>
        <end position="707"/>
    </location>
</feature>
<dbReference type="InterPro" id="IPR003961">
    <property type="entry name" value="FN3_dom"/>
</dbReference>
<dbReference type="Proteomes" id="UP001310022">
    <property type="component" value="Unassembled WGS sequence"/>
</dbReference>
<dbReference type="InterPro" id="IPR017853">
    <property type="entry name" value="GH"/>
</dbReference>
<dbReference type="PANTHER" id="PTHR46708">
    <property type="entry name" value="TENASCIN"/>
    <property type="match status" value="1"/>
</dbReference>